<dbReference type="GO" id="GO:0003677">
    <property type="term" value="F:DNA binding"/>
    <property type="evidence" value="ECO:0007669"/>
    <property type="project" value="UniProtKB-KW"/>
</dbReference>
<comment type="caution">
    <text evidence="1">The sequence shown here is derived from an EMBL/GenBank/DDBJ whole genome shotgun (WGS) entry which is preliminary data.</text>
</comment>
<dbReference type="AlphaFoldDB" id="A0A699UIJ7"/>
<gene>
    <name evidence="1" type="ORF">Tci_891363</name>
</gene>
<feature type="non-terminal residue" evidence="1">
    <location>
        <position position="1"/>
    </location>
</feature>
<sequence>KSISPSCKEMLLEKMKEIEAFNASRVSAKARDHGEGSTSTQKEKRARCYICKTRGHVFWKCLNKQKKALFKKHKGIVKPTFKKAAEKVKYPENVHVITDYMIEGTSEAT</sequence>
<dbReference type="EMBL" id="BKCJ011314288">
    <property type="protein sequence ID" value="GFD19394.1"/>
    <property type="molecule type" value="Genomic_DNA"/>
</dbReference>
<dbReference type="SUPFAM" id="SSF57756">
    <property type="entry name" value="Retrovirus zinc finger-like domains"/>
    <property type="match status" value="1"/>
</dbReference>
<dbReference type="GO" id="GO:0008270">
    <property type="term" value="F:zinc ion binding"/>
    <property type="evidence" value="ECO:0007669"/>
    <property type="project" value="InterPro"/>
</dbReference>
<organism evidence="1">
    <name type="scientific">Tanacetum cinerariifolium</name>
    <name type="common">Dalmatian daisy</name>
    <name type="synonym">Chrysanthemum cinerariifolium</name>
    <dbReference type="NCBI Taxonomy" id="118510"/>
    <lineage>
        <taxon>Eukaryota</taxon>
        <taxon>Viridiplantae</taxon>
        <taxon>Streptophyta</taxon>
        <taxon>Embryophyta</taxon>
        <taxon>Tracheophyta</taxon>
        <taxon>Spermatophyta</taxon>
        <taxon>Magnoliopsida</taxon>
        <taxon>eudicotyledons</taxon>
        <taxon>Gunneridae</taxon>
        <taxon>Pentapetalae</taxon>
        <taxon>asterids</taxon>
        <taxon>campanulids</taxon>
        <taxon>Asterales</taxon>
        <taxon>Asteraceae</taxon>
        <taxon>Asteroideae</taxon>
        <taxon>Anthemideae</taxon>
        <taxon>Anthemidinae</taxon>
        <taxon>Tanacetum</taxon>
    </lineage>
</organism>
<reference evidence="1" key="1">
    <citation type="journal article" date="2019" name="Sci. Rep.">
        <title>Draft genome of Tanacetum cinerariifolium, the natural source of mosquito coil.</title>
        <authorList>
            <person name="Yamashiro T."/>
            <person name="Shiraishi A."/>
            <person name="Satake H."/>
            <person name="Nakayama K."/>
        </authorList>
    </citation>
    <scope>NUCLEOTIDE SEQUENCE</scope>
</reference>
<dbReference type="InterPro" id="IPR036875">
    <property type="entry name" value="Znf_CCHC_sf"/>
</dbReference>
<evidence type="ECO:0000313" key="1">
    <source>
        <dbReference type="EMBL" id="GFD19394.1"/>
    </source>
</evidence>
<protein>
    <submittedName>
        <fullName evidence="1">ARID DNA-binding domain-containing protein</fullName>
    </submittedName>
</protein>
<name>A0A699UIJ7_TANCI</name>
<keyword evidence="1" id="KW-0238">DNA-binding</keyword>
<accession>A0A699UIJ7</accession>
<proteinExistence type="predicted"/>